<dbReference type="GO" id="GO:0009881">
    <property type="term" value="F:photoreceptor activity"/>
    <property type="evidence" value="ECO:0007669"/>
    <property type="project" value="UniProtKB-KW"/>
</dbReference>
<dbReference type="InterPro" id="IPR035965">
    <property type="entry name" value="PAS-like_dom_sf"/>
</dbReference>
<dbReference type="NCBIfam" id="TIGR00229">
    <property type="entry name" value="sensory_box"/>
    <property type="match status" value="1"/>
</dbReference>
<protein>
    <recommendedName>
        <fullName evidence="4">PAS domain-containing protein</fullName>
    </recommendedName>
</protein>
<dbReference type="SUPFAM" id="SSF55785">
    <property type="entry name" value="PYP-like sensor domain (PAS domain)"/>
    <property type="match status" value="1"/>
</dbReference>
<dbReference type="SMART" id="SM00091">
    <property type="entry name" value="PAS"/>
    <property type="match status" value="1"/>
</dbReference>
<keyword evidence="1" id="KW-0675">Receptor</keyword>
<proteinExistence type="predicted"/>
<evidence type="ECO:0000259" key="4">
    <source>
        <dbReference type="PROSITE" id="PS50112"/>
    </source>
</evidence>
<feature type="domain" description="PAS" evidence="4">
    <location>
        <begin position="25"/>
        <end position="95"/>
    </location>
</feature>
<name>A0A7S0MUD4_9CHLO</name>
<keyword evidence="1" id="KW-0600">Photoreceptor protein</keyword>
<reference evidence="5" key="1">
    <citation type="submission" date="2021-01" db="EMBL/GenBank/DDBJ databases">
        <authorList>
            <person name="Corre E."/>
            <person name="Pelletier E."/>
            <person name="Niang G."/>
            <person name="Scheremetjew M."/>
            <person name="Finn R."/>
            <person name="Kale V."/>
            <person name="Holt S."/>
            <person name="Cochrane G."/>
            <person name="Meng A."/>
            <person name="Brown T."/>
            <person name="Cohen L."/>
        </authorList>
    </citation>
    <scope>NUCLEOTIDE SEQUENCE</scope>
    <source>
        <strain evidence="5">CCMP722</strain>
    </source>
</reference>
<dbReference type="Gene3D" id="3.30.450.20">
    <property type="entry name" value="PAS domain"/>
    <property type="match status" value="1"/>
</dbReference>
<dbReference type="CDD" id="cd00130">
    <property type="entry name" value="PAS"/>
    <property type="match status" value="1"/>
</dbReference>
<keyword evidence="3" id="KW-0812">Transmembrane</keyword>
<dbReference type="Pfam" id="PF00989">
    <property type="entry name" value="PAS"/>
    <property type="match status" value="1"/>
</dbReference>
<dbReference type="PROSITE" id="PS50112">
    <property type="entry name" value="PAS"/>
    <property type="match status" value="1"/>
</dbReference>
<dbReference type="AlphaFoldDB" id="A0A7S0MUD4"/>
<sequence length="302" mass="33746">MSSTSSLASLLGTLFQAKKKLNKDREGEFEAELQAFPYPCCAIDSNGHISKWNGSAEKRTGFRQKDVLDAPFDTLVDPDDRAKILSALDEAEFNKLDIDYNEESGERKVGDISRVEVTMRFKDGGSELWMLSLAPLSTLLGDRYIVATYNPPVDDELWLKEEREKLEHMDKPELVEESMQALRENRHLRHQCGRLGAMKAMLSHQLNGALGEVSRMCGTIMAPGSNPDPQDGSKRMGFFGISWRVLIAGMVGMVWGMLFIWFLVVQYDNYHARFRAVEAVTAEAAAVAAEVSSRCSHSTTNT</sequence>
<evidence type="ECO:0000256" key="2">
    <source>
        <dbReference type="ARBA" id="ARBA00022606"/>
    </source>
</evidence>
<evidence type="ECO:0000256" key="3">
    <source>
        <dbReference type="SAM" id="Phobius"/>
    </source>
</evidence>
<organism evidence="5">
    <name type="scientific">Pyramimonas obovata</name>
    <dbReference type="NCBI Taxonomy" id="1411642"/>
    <lineage>
        <taxon>Eukaryota</taxon>
        <taxon>Viridiplantae</taxon>
        <taxon>Chlorophyta</taxon>
        <taxon>Pyramimonadophyceae</taxon>
        <taxon>Pyramimonadales</taxon>
        <taxon>Pyramimonadaceae</taxon>
        <taxon>Pyramimonas</taxon>
        <taxon>Pyramimonas incertae sedis</taxon>
    </lineage>
</organism>
<keyword evidence="2" id="KW-0716">Sensory transduction</keyword>
<gene>
    <name evidence="5" type="ORF">POBO1169_LOCUS566</name>
</gene>
<dbReference type="InterPro" id="IPR000014">
    <property type="entry name" value="PAS"/>
</dbReference>
<dbReference type="GO" id="GO:0006355">
    <property type="term" value="P:regulation of DNA-templated transcription"/>
    <property type="evidence" value="ECO:0007669"/>
    <property type="project" value="InterPro"/>
</dbReference>
<dbReference type="InterPro" id="IPR013767">
    <property type="entry name" value="PAS_fold"/>
</dbReference>
<keyword evidence="1" id="KW-0157">Chromophore</keyword>
<dbReference type="EMBL" id="HBFA01001202">
    <property type="protein sequence ID" value="CAD8648448.1"/>
    <property type="molecule type" value="Transcribed_RNA"/>
</dbReference>
<evidence type="ECO:0000313" key="5">
    <source>
        <dbReference type="EMBL" id="CAD8648448.1"/>
    </source>
</evidence>
<evidence type="ECO:0000256" key="1">
    <source>
        <dbReference type="ARBA" id="ARBA00022543"/>
    </source>
</evidence>
<keyword evidence="3" id="KW-1133">Transmembrane helix</keyword>
<feature type="transmembrane region" description="Helical" evidence="3">
    <location>
        <begin position="243"/>
        <end position="265"/>
    </location>
</feature>
<accession>A0A7S0MUD4</accession>
<keyword evidence="3" id="KW-0472">Membrane</keyword>